<keyword evidence="4 5" id="KW-0720">Serine protease</keyword>
<evidence type="ECO:0000256" key="7">
    <source>
        <dbReference type="SAM" id="Phobius"/>
    </source>
</evidence>
<keyword evidence="10" id="KW-1185">Reference proteome</keyword>
<dbReference type="EMBL" id="JBHSZO010000010">
    <property type="protein sequence ID" value="MFC7218322.1"/>
    <property type="molecule type" value="Genomic_DNA"/>
</dbReference>
<dbReference type="InterPro" id="IPR036852">
    <property type="entry name" value="Peptidase_S8/S53_dom_sf"/>
</dbReference>
<evidence type="ECO:0000256" key="2">
    <source>
        <dbReference type="ARBA" id="ARBA00022670"/>
    </source>
</evidence>
<evidence type="ECO:0000256" key="4">
    <source>
        <dbReference type="ARBA" id="ARBA00022825"/>
    </source>
</evidence>
<feature type="transmembrane region" description="Helical" evidence="7">
    <location>
        <begin position="331"/>
        <end position="351"/>
    </location>
</feature>
<name>A0ABW2GHL7_9ACTN</name>
<evidence type="ECO:0000256" key="3">
    <source>
        <dbReference type="ARBA" id="ARBA00022801"/>
    </source>
</evidence>
<evidence type="ECO:0000313" key="10">
    <source>
        <dbReference type="Proteomes" id="UP001596413"/>
    </source>
</evidence>
<evidence type="ECO:0000256" key="6">
    <source>
        <dbReference type="SAM" id="MobiDB-lite"/>
    </source>
</evidence>
<dbReference type="Proteomes" id="UP001596413">
    <property type="component" value="Unassembled WGS sequence"/>
</dbReference>
<evidence type="ECO:0000256" key="1">
    <source>
        <dbReference type="ARBA" id="ARBA00011073"/>
    </source>
</evidence>
<keyword evidence="3 5" id="KW-0378">Hydrolase</keyword>
<gene>
    <name evidence="9" type="ORF">ACFQLX_09100</name>
</gene>
<dbReference type="PANTHER" id="PTHR43806">
    <property type="entry name" value="PEPTIDASE S8"/>
    <property type="match status" value="1"/>
</dbReference>
<dbReference type="PANTHER" id="PTHR43806:SF11">
    <property type="entry name" value="CEREVISIN-RELATED"/>
    <property type="match status" value="1"/>
</dbReference>
<evidence type="ECO:0000256" key="5">
    <source>
        <dbReference type="PROSITE-ProRule" id="PRU01240"/>
    </source>
</evidence>
<evidence type="ECO:0000313" key="9">
    <source>
        <dbReference type="EMBL" id="MFC7218322.1"/>
    </source>
</evidence>
<organism evidence="9 10">
    <name type="scientific">Streptomyces polyrhachis</name>
    <dbReference type="NCBI Taxonomy" id="1282885"/>
    <lineage>
        <taxon>Bacteria</taxon>
        <taxon>Bacillati</taxon>
        <taxon>Actinomycetota</taxon>
        <taxon>Actinomycetes</taxon>
        <taxon>Kitasatosporales</taxon>
        <taxon>Streptomycetaceae</taxon>
        <taxon>Streptomyces</taxon>
    </lineage>
</organism>
<feature type="active site" description="Charge relay system" evidence="5">
    <location>
        <position position="21"/>
    </location>
</feature>
<feature type="compositionally biased region" description="Basic and acidic residues" evidence="6">
    <location>
        <begin position="302"/>
        <end position="321"/>
    </location>
</feature>
<dbReference type="Pfam" id="PF00082">
    <property type="entry name" value="Peptidase_S8"/>
    <property type="match status" value="1"/>
</dbReference>
<comment type="caution">
    <text evidence="9">The sequence shown here is derived from an EMBL/GenBank/DDBJ whole genome shotgun (WGS) entry which is preliminary data.</text>
</comment>
<keyword evidence="2 5" id="KW-0645">Protease</keyword>
<dbReference type="Gene3D" id="3.40.50.200">
    <property type="entry name" value="Peptidase S8/S53 domain"/>
    <property type="match status" value="1"/>
</dbReference>
<feature type="domain" description="Peptidase S8/S53" evidence="8">
    <location>
        <begin position="12"/>
        <end position="259"/>
    </location>
</feature>
<proteinExistence type="inferred from homology"/>
<keyword evidence="7" id="KW-0812">Transmembrane</keyword>
<dbReference type="PROSITE" id="PS51892">
    <property type="entry name" value="SUBTILASE"/>
    <property type="match status" value="1"/>
</dbReference>
<evidence type="ECO:0000259" key="8">
    <source>
        <dbReference type="Pfam" id="PF00082"/>
    </source>
</evidence>
<reference evidence="10" key="1">
    <citation type="journal article" date="2019" name="Int. J. Syst. Evol. Microbiol.">
        <title>The Global Catalogue of Microorganisms (GCM) 10K type strain sequencing project: providing services to taxonomists for standard genome sequencing and annotation.</title>
        <authorList>
            <consortium name="The Broad Institute Genomics Platform"/>
            <consortium name="The Broad Institute Genome Sequencing Center for Infectious Disease"/>
            <person name="Wu L."/>
            <person name="Ma J."/>
        </authorList>
    </citation>
    <scope>NUCLEOTIDE SEQUENCE [LARGE SCALE GENOMIC DNA]</scope>
    <source>
        <strain evidence="10">CGMCC 1.13681</strain>
    </source>
</reference>
<dbReference type="InterPro" id="IPR000209">
    <property type="entry name" value="Peptidase_S8/S53_dom"/>
</dbReference>
<feature type="active site" description="Charge relay system" evidence="5">
    <location>
        <position position="214"/>
    </location>
</feature>
<feature type="active site" description="Charge relay system" evidence="5">
    <location>
        <position position="54"/>
    </location>
</feature>
<feature type="compositionally biased region" description="Low complexity" evidence="6">
    <location>
        <begin position="284"/>
        <end position="301"/>
    </location>
</feature>
<dbReference type="InterPro" id="IPR050131">
    <property type="entry name" value="Peptidase_S8_subtilisin-like"/>
</dbReference>
<dbReference type="InterPro" id="IPR015500">
    <property type="entry name" value="Peptidase_S8_subtilisin-rel"/>
</dbReference>
<feature type="region of interest" description="Disordered" evidence="6">
    <location>
        <begin position="269"/>
        <end position="326"/>
    </location>
</feature>
<accession>A0ABW2GHL7</accession>
<comment type="similarity">
    <text evidence="1 5">Belongs to the peptidase S8 family.</text>
</comment>
<keyword evidence="7" id="KW-1133">Transmembrane helix</keyword>
<protein>
    <submittedName>
        <fullName evidence="9">S8 family serine peptidase</fullName>
    </submittedName>
</protein>
<dbReference type="SUPFAM" id="SSF52743">
    <property type="entry name" value="Subtilisin-like"/>
    <property type="match status" value="1"/>
</dbReference>
<sequence length="357" mass="36005">MQAEKMWKVGTGEGITVAVIDSGVGETASLQGKLLPGQDVSGKAGGANDDVSGHGTTMAELIAGTGEGGLQGLAPGVTIFPVRTATGQTEAESNAGRSTLDKAIRTAADSRAQILNISLGGEYSAADERAVKYAASKGKLIFAAAGNDAEGENKADFPALLTEVVGVGAVDKKGTIAKFSSHGKVVDIAAPGSDIPTYCDKALDRYCTGDGGTSAATALTSASAALIWSKHPEWTANQVLNVLIDTAGEKTPSTYLGWGIVKPRLNLLENKGDPGAPDHNPLMPAGADASASPAPDAPATAEDAKADAKAKAADRTDKTAAESEDDGNPTLWVALAAALVLGAGGGAYALIRRRPTA</sequence>
<keyword evidence="7" id="KW-0472">Membrane</keyword>
<dbReference type="PRINTS" id="PR00723">
    <property type="entry name" value="SUBTILISIN"/>
</dbReference>